<dbReference type="InterPro" id="IPR006685">
    <property type="entry name" value="MscS_channel_2nd"/>
</dbReference>
<dbReference type="Gene3D" id="1.10.287.1260">
    <property type="match status" value="1"/>
</dbReference>
<comment type="subcellular location">
    <subcellularLocation>
        <location evidence="1">Membrane</location>
    </subcellularLocation>
</comment>
<comment type="caution">
    <text evidence="8">The sequence shown here is derived from an EMBL/GenBank/DDBJ whole genome shotgun (WGS) entry which is preliminary data.</text>
</comment>
<evidence type="ECO:0000313" key="9">
    <source>
        <dbReference type="Proteomes" id="UP001595724"/>
    </source>
</evidence>
<evidence type="ECO:0000256" key="4">
    <source>
        <dbReference type="ARBA" id="ARBA00023136"/>
    </source>
</evidence>
<dbReference type="PANTHER" id="PTHR30566">
    <property type="entry name" value="YNAI-RELATED MECHANOSENSITIVE ION CHANNEL"/>
    <property type="match status" value="1"/>
</dbReference>
<dbReference type="RefSeq" id="WP_386709154.1">
    <property type="nucleotide sequence ID" value="NZ_JBHRYF010000008.1"/>
</dbReference>
<dbReference type="InterPro" id="IPR023408">
    <property type="entry name" value="MscS_beta-dom_sf"/>
</dbReference>
<dbReference type="Gene3D" id="2.30.30.60">
    <property type="match status" value="1"/>
</dbReference>
<dbReference type="EMBL" id="JBHRYF010000008">
    <property type="protein sequence ID" value="MFC3660173.1"/>
    <property type="molecule type" value="Genomic_DNA"/>
</dbReference>
<keyword evidence="9" id="KW-1185">Reference proteome</keyword>
<dbReference type="Pfam" id="PF00924">
    <property type="entry name" value="MS_channel_2nd"/>
    <property type="match status" value="1"/>
</dbReference>
<evidence type="ECO:0000256" key="3">
    <source>
        <dbReference type="ARBA" id="ARBA00022989"/>
    </source>
</evidence>
<keyword evidence="3 6" id="KW-1133">Transmembrane helix</keyword>
<feature type="transmembrane region" description="Helical" evidence="6">
    <location>
        <begin position="145"/>
        <end position="166"/>
    </location>
</feature>
<keyword evidence="2 6" id="KW-0812">Transmembrane</keyword>
<gene>
    <name evidence="8" type="ORF">ACFOM9_08865</name>
</gene>
<dbReference type="PANTHER" id="PTHR30566:SF25">
    <property type="entry name" value="INNER MEMBRANE PROTEIN"/>
    <property type="match status" value="1"/>
</dbReference>
<feature type="transmembrane region" description="Helical" evidence="6">
    <location>
        <begin position="59"/>
        <end position="83"/>
    </location>
</feature>
<feature type="transmembrane region" description="Helical" evidence="6">
    <location>
        <begin position="172"/>
        <end position="191"/>
    </location>
</feature>
<feature type="domain" description="Mechanosensitive ion channel MscS" evidence="7">
    <location>
        <begin position="194"/>
        <end position="260"/>
    </location>
</feature>
<reference evidence="9" key="1">
    <citation type="journal article" date="2019" name="Int. J. Syst. Evol. Microbiol.">
        <title>The Global Catalogue of Microorganisms (GCM) 10K type strain sequencing project: providing services to taxonomists for standard genome sequencing and annotation.</title>
        <authorList>
            <consortium name="The Broad Institute Genomics Platform"/>
            <consortium name="The Broad Institute Genome Sequencing Center for Infectious Disease"/>
            <person name="Wu L."/>
            <person name="Ma J."/>
        </authorList>
    </citation>
    <scope>NUCLEOTIDE SEQUENCE [LARGE SCALE GENOMIC DNA]</scope>
    <source>
        <strain evidence="9">KCTC 42211</strain>
    </source>
</reference>
<accession>A0ABV7UTZ9</accession>
<evidence type="ECO:0000259" key="7">
    <source>
        <dbReference type="Pfam" id="PF00924"/>
    </source>
</evidence>
<evidence type="ECO:0000313" key="8">
    <source>
        <dbReference type="EMBL" id="MFC3660173.1"/>
    </source>
</evidence>
<protein>
    <submittedName>
        <fullName evidence="8">Mechanosensitive ion channel family protein</fullName>
    </submittedName>
</protein>
<evidence type="ECO:0000256" key="5">
    <source>
        <dbReference type="SAM" id="MobiDB-lite"/>
    </source>
</evidence>
<dbReference type="SUPFAM" id="SSF50182">
    <property type="entry name" value="Sm-like ribonucleoproteins"/>
    <property type="match status" value="1"/>
</dbReference>
<evidence type="ECO:0000256" key="6">
    <source>
        <dbReference type="SAM" id="Phobius"/>
    </source>
</evidence>
<name>A0ABV7UTZ9_9GAMM</name>
<proteinExistence type="predicted"/>
<feature type="transmembrane region" description="Helical" evidence="6">
    <location>
        <begin position="20"/>
        <end position="38"/>
    </location>
</feature>
<feature type="region of interest" description="Disordered" evidence="5">
    <location>
        <begin position="380"/>
        <end position="414"/>
    </location>
</feature>
<evidence type="ECO:0000256" key="1">
    <source>
        <dbReference type="ARBA" id="ARBA00004370"/>
    </source>
</evidence>
<organism evidence="8 9">
    <name type="scientific">Luteimonas notoginsengisoli</name>
    <dbReference type="NCBI Taxonomy" id="1578200"/>
    <lineage>
        <taxon>Bacteria</taxon>
        <taxon>Pseudomonadati</taxon>
        <taxon>Pseudomonadota</taxon>
        <taxon>Gammaproteobacteria</taxon>
        <taxon>Lysobacterales</taxon>
        <taxon>Lysobacteraceae</taxon>
        <taxon>Luteimonas</taxon>
    </lineage>
</organism>
<keyword evidence="4 6" id="KW-0472">Membrane</keyword>
<dbReference type="InterPro" id="IPR010920">
    <property type="entry name" value="LSM_dom_sf"/>
</dbReference>
<evidence type="ECO:0000256" key="2">
    <source>
        <dbReference type="ARBA" id="ARBA00022692"/>
    </source>
</evidence>
<dbReference type="Proteomes" id="UP001595724">
    <property type="component" value="Unassembled WGS sequence"/>
</dbReference>
<feature type="transmembrane region" description="Helical" evidence="6">
    <location>
        <begin position="95"/>
        <end position="115"/>
    </location>
</feature>
<sequence>MPDGIITSMHASAPVPDWPLVFEIAWPLLVALLLGWLLRRGLLAVTRRARLREHESLRARIVQVISIPASIALPLLFLDAAVATTPLPQRWIDGIQHAIAVALLLCLAWLGVRAVRAIQLRVIRDHPVDVADNLAARRVQTQTRVIGGVVQGAIVLVGVALALMTFPSIRQLGATLLASAGVLGLVAGIAAKPVFGNLIAGLQIALAQPIRLDDVVIVQGEWGRIEEITATYVVVRIWDERRMVVPLQWFIENPFENWTRTSAQLLGTTFLWLDYRTPLAQVREALQGICNTDERWDGRVCVAQVTDTSESTVQVRLLVSARNSGDLFDLRCAVRERMIDYLNRAHPESLPRMRMSLDRTALHDGDALPQHRALDALHAGSAQVTEQTVSPGAEDVNDADAAAGQAPSPAPPPT</sequence>